<keyword evidence="9" id="KW-1185">Reference proteome</keyword>
<feature type="domain" description="Gamma tubulin complex component C-terminal" evidence="6">
    <location>
        <begin position="476"/>
        <end position="813"/>
    </location>
</feature>
<dbReference type="PANTHER" id="PTHR19302">
    <property type="entry name" value="GAMMA TUBULIN COMPLEX PROTEIN"/>
    <property type="match status" value="1"/>
</dbReference>
<dbReference type="InterPro" id="IPR040457">
    <property type="entry name" value="GCP_C"/>
</dbReference>
<dbReference type="Pfam" id="PF17681">
    <property type="entry name" value="GCP_N_terminal"/>
    <property type="match status" value="1"/>
</dbReference>
<dbReference type="GO" id="GO:0051011">
    <property type="term" value="F:microtubule minus-end binding"/>
    <property type="evidence" value="ECO:0007669"/>
    <property type="project" value="TreeGrafter"/>
</dbReference>
<organism evidence="8 9">
    <name type="scientific">Micromonas commoda (strain RCC299 / NOUM17 / CCMP2709)</name>
    <name type="common">Picoplanktonic green alga</name>
    <dbReference type="NCBI Taxonomy" id="296587"/>
    <lineage>
        <taxon>Eukaryota</taxon>
        <taxon>Viridiplantae</taxon>
        <taxon>Chlorophyta</taxon>
        <taxon>Mamiellophyceae</taxon>
        <taxon>Mamiellales</taxon>
        <taxon>Mamiellaceae</taxon>
        <taxon>Micromonas</taxon>
    </lineage>
</organism>
<evidence type="ECO:0000256" key="5">
    <source>
        <dbReference type="ARBA" id="ARBA00023212"/>
    </source>
</evidence>
<dbReference type="KEGG" id="mis:MICPUN_65741"/>
<dbReference type="GO" id="GO:0005874">
    <property type="term" value="C:microtubule"/>
    <property type="evidence" value="ECO:0007669"/>
    <property type="project" value="UniProtKB-KW"/>
</dbReference>
<dbReference type="Gene3D" id="1.20.120.1900">
    <property type="entry name" value="Gamma-tubulin complex, C-terminal domain"/>
    <property type="match status" value="1"/>
</dbReference>
<dbReference type="InParanoid" id="C1EDY5"/>
<keyword evidence="3" id="KW-0963">Cytoplasm</keyword>
<dbReference type="GeneID" id="8247303"/>
<keyword evidence="4" id="KW-0493">Microtubule</keyword>
<dbReference type="OMA" id="MRMMSVC"/>
<evidence type="ECO:0000256" key="2">
    <source>
        <dbReference type="ARBA" id="ARBA00010337"/>
    </source>
</evidence>
<evidence type="ECO:0000256" key="3">
    <source>
        <dbReference type="ARBA" id="ARBA00022490"/>
    </source>
</evidence>
<dbReference type="PANTHER" id="PTHR19302:SF14">
    <property type="entry name" value="GAMMA-TUBULIN COMPLEX COMPONENT 3"/>
    <property type="match status" value="1"/>
</dbReference>
<dbReference type="InterPro" id="IPR042241">
    <property type="entry name" value="GCP_C_sf"/>
</dbReference>
<reference evidence="8 9" key="1">
    <citation type="journal article" date="2009" name="Science">
        <title>Green evolution and dynamic adaptations revealed by genomes of the marine picoeukaryotes Micromonas.</title>
        <authorList>
            <person name="Worden A.Z."/>
            <person name="Lee J.H."/>
            <person name="Mock T."/>
            <person name="Rouze P."/>
            <person name="Simmons M.P."/>
            <person name="Aerts A.L."/>
            <person name="Allen A.E."/>
            <person name="Cuvelier M.L."/>
            <person name="Derelle E."/>
            <person name="Everett M.V."/>
            <person name="Foulon E."/>
            <person name="Grimwood J."/>
            <person name="Gundlach H."/>
            <person name="Henrissat B."/>
            <person name="Napoli C."/>
            <person name="McDonald S.M."/>
            <person name="Parker M.S."/>
            <person name="Rombauts S."/>
            <person name="Salamov A."/>
            <person name="Von Dassow P."/>
            <person name="Badger J.H."/>
            <person name="Coutinho P.M."/>
            <person name="Demir E."/>
            <person name="Dubchak I."/>
            <person name="Gentemann C."/>
            <person name="Eikrem W."/>
            <person name="Gready J.E."/>
            <person name="John U."/>
            <person name="Lanier W."/>
            <person name="Lindquist E.A."/>
            <person name="Lucas S."/>
            <person name="Mayer K.F."/>
            <person name="Moreau H."/>
            <person name="Not F."/>
            <person name="Otillar R."/>
            <person name="Panaud O."/>
            <person name="Pangilinan J."/>
            <person name="Paulsen I."/>
            <person name="Piegu B."/>
            <person name="Poliakov A."/>
            <person name="Robbens S."/>
            <person name="Schmutz J."/>
            <person name="Toulza E."/>
            <person name="Wyss T."/>
            <person name="Zelensky A."/>
            <person name="Zhou K."/>
            <person name="Armbrust E.V."/>
            <person name="Bhattacharya D."/>
            <person name="Goodenough U.W."/>
            <person name="Van de Peer Y."/>
            <person name="Grigoriev I.V."/>
        </authorList>
    </citation>
    <scope>NUCLEOTIDE SEQUENCE [LARGE SCALE GENOMIC DNA]</scope>
    <source>
        <strain evidence="9">RCC299 / NOUM17</strain>
    </source>
</reference>
<dbReference type="GO" id="GO:0000930">
    <property type="term" value="C:gamma-tubulin complex"/>
    <property type="evidence" value="ECO:0007669"/>
    <property type="project" value="TreeGrafter"/>
</dbReference>
<proteinExistence type="inferred from homology"/>
<accession>C1EDY5</accession>
<dbReference type="OrthoDB" id="5860513at2759"/>
<keyword evidence="5" id="KW-0206">Cytoskeleton</keyword>
<dbReference type="STRING" id="296587.C1EDY5"/>
<dbReference type="GO" id="GO:0051225">
    <property type="term" value="P:spindle assembly"/>
    <property type="evidence" value="ECO:0007669"/>
    <property type="project" value="TreeGrafter"/>
</dbReference>
<evidence type="ECO:0000259" key="6">
    <source>
        <dbReference type="Pfam" id="PF04130"/>
    </source>
</evidence>
<gene>
    <name evidence="8" type="ORF">MICPUN_65741</name>
</gene>
<dbReference type="GO" id="GO:0000922">
    <property type="term" value="C:spindle pole"/>
    <property type="evidence" value="ECO:0007669"/>
    <property type="project" value="InterPro"/>
</dbReference>
<evidence type="ECO:0000259" key="7">
    <source>
        <dbReference type="Pfam" id="PF17681"/>
    </source>
</evidence>
<comment type="similarity">
    <text evidence="2">Belongs to the TUBGCP family.</text>
</comment>
<feature type="non-terminal residue" evidence="8">
    <location>
        <position position="1"/>
    </location>
</feature>
<dbReference type="eggNOG" id="KOG2000">
    <property type="taxonomic scope" value="Eukaryota"/>
</dbReference>
<feature type="domain" description="Gamma tubulin complex component protein N-terminal" evidence="7">
    <location>
        <begin position="160"/>
        <end position="470"/>
    </location>
</feature>
<dbReference type="Proteomes" id="UP000002009">
    <property type="component" value="Chromosome 11"/>
</dbReference>
<dbReference type="GO" id="GO:0007020">
    <property type="term" value="P:microtubule nucleation"/>
    <property type="evidence" value="ECO:0007669"/>
    <property type="project" value="InterPro"/>
</dbReference>
<evidence type="ECO:0000256" key="1">
    <source>
        <dbReference type="ARBA" id="ARBA00004245"/>
    </source>
</evidence>
<dbReference type="GO" id="GO:0000278">
    <property type="term" value="P:mitotic cell cycle"/>
    <property type="evidence" value="ECO:0007669"/>
    <property type="project" value="TreeGrafter"/>
</dbReference>
<dbReference type="GO" id="GO:0051321">
    <property type="term" value="P:meiotic cell cycle"/>
    <property type="evidence" value="ECO:0007669"/>
    <property type="project" value="TreeGrafter"/>
</dbReference>
<comment type="subcellular location">
    <subcellularLocation>
        <location evidence="1">Cytoplasm</location>
        <location evidence="1">Cytoskeleton</location>
    </subcellularLocation>
</comment>
<evidence type="ECO:0000313" key="9">
    <source>
        <dbReference type="Proteomes" id="UP000002009"/>
    </source>
</evidence>
<evidence type="ECO:0000256" key="4">
    <source>
        <dbReference type="ARBA" id="ARBA00022701"/>
    </source>
</evidence>
<dbReference type="InterPro" id="IPR007259">
    <property type="entry name" value="GCP"/>
</dbReference>
<dbReference type="GO" id="GO:0031122">
    <property type="term" value="P:cytoplasmic microtubule organization"/>
    <property type="evidence" value="ECO:0007669"/>
    <property type="project" value="TreeGrafter"/>
</dbReference>
<dbReference type="InterPro" id="IPR041470">
    <property type="entry name" value="GCP_N"/>
</dbReference>
<dbReference type="GO" id="GO:0043015">
    <property type="term" value="F:gamma-tubulin binding"/>
    <property type="evidence" value="ECO:0007669"/>
    <property type="project" value="InterPro"/>
</dbReference>
<feature type="non-terminal residue" evidence="8">
    <location>
        <position position="815"/>
    </location>
</feature>
<protein>
    <submittedName>
        <fullName evidence="8">Uncharacterized protein</fullName>
    </submittedName>
</protein>
<evidence type="ECO:0000313" key="8">
    <source>
        <dbReference type="EMBL" id="ACO66444.1"/>
    </source>
</evidence>
<sequence length="815" mass="89066">RYAVRLVGSCLATSVEPDEGATADAIKRKLTREGSATAAVKFAELHRRLAQQPGLKARWATLHALLRVSEDRRAEDRAVVPAGGGIGAGAATARHIADPLSAAAAAGGLPALADPDPARSLAAGDGSTLGLDHPGSRALAYRELAAEAETNLEIGEQELVRDVLFACQGIDGRHIRYNPQMASYVVDPAAPVRPGARDLARKLTELGWLFRRVRAALGGVDEAGLGGDGGSVRQAFRAAVQAELADYYRLIAVLEAQAQVPMASALEAPTTGTGGGTAGGGTYLTLRRLSVWLAEPLRRLRLLAVLVDAAADARGGALLRALHEHAKHGDPATRATVERLLAAAAEPALRMVRAWVVAGELEDPRGEFFVASDPAVGEEDLWRSRYFINDEMRPPFISEATAADVLRVGKSINFLRRRCDDENWERERAPVAAAAAAAGGLSYGNPAALDALVSEAKRRIDRALRGVLFDRYKFAEHCDAVKRYLLLGQGDFHHYLMDLVGPDLAEPASTVSAYKLTGTLESAIRASNAQFDAPDVLDRLRVRMMPHAGAEEKGWDVFSLEYVVDDPLSTVFTEQAMGKYLRVFNFLWRLKRVEHSLCATWQTMKPNVAAALQREGVAGAAGAALSGELRRCHTLRGEMHHFIANLQYYVMFEVLEGSWELFSREMEEASDLDSLIHAHERYLDTILQKGLLGPKSQLLTNTLGTLFEVILRFRGFADRLYDVARDAAMRRQLAQLRVEQRAEESKWGSLPGEDAAGGDGLLSEDFVDEMREQLDAISADYAKMLDGFLNLLPLQTHVDLKFLLFRLDFSEYYQR</sequence>
<dbReference type="AlphaFoldDB" id="C1EDY5"/>
<dbReference type="Pfam" id="PF04130">
    <property type="entry name" value="GCP_C_terminal"/>
    <property type="match status" value="1"/>
</dbReference>
<dbReference type="EMBL" id="CP001330">
    <property type="protein sequence ID" value="ACO66444.1"/>
    <property type="molecule type" value="Genomic_DNA"/>
</dbReference>
<dbReference type="RefSeq" id="XP_002505186.1">
    <property type="nucleotide sequence ID" value="XM_002505140.1"/>
</dbReference>
<dbReference type="FunCoup" id="C1EDY5">
    <property type="interactions" value="1783"/>
</dbReference>
<name>C1EDY5_MICCC</name>